<evidence type="ECO:0000313" key="2">
    <source>
        <dbReference type="EMBL" id="AST91346.1"/>
    </source>
</evidence>
<dbReference type="KEGG" id="bcoh:BC6307_08680"/>
<dbReference type="Pfam" id="PF01882">
    <property type="entry name" value="DUF58"/>
    <property type="match status" value="1"/>
</dbReference>
<evidence type="ECO:0000259" key="1">
    <source>
        <dbReference type="Pfam" id="PF01882"/>
    </source>
</evidence>
<dbReference type="PANTHER" id="PTHR33608">
    <property type="entry name" value="BLL2464 PROTEIN"/>
    <property type="match status" value="1"/>
</dbReference>
<dbReference type="InterPro" id="IPR002881">
    <property type="entry name" value="DUF58"/>
</dbReference>
<keyword evidence="3" id="KW-1185">Reference proteome</keyword>
<sequence length="287" mass="33457">MLSAKLSRQLQAYSIQSGKLKRSWQKGSRKSSRFGTSHDFSDYRVYQPGDDLRQVDWNIYARTNKHYIKRYLDEQELSVTIYLDCTKSMSLLPKKWELAKQLTASIAYIGLCNDDRISIIPVHSEDAPYLYRKGKSYLYEMVRVVENIKPKETTALFSEEVAQTIQRKSSISIVITDLMEPISSVELTLKKIQANRQQVLLLHLVDKEELEPTFTGDFLLEDSETKQGVNVTVTDYTRKSYVTKMNNRIEYMKSFCFERGISYLLCSSSERIEDILFKRMTSQGWIR</sequence>
<name>A0A223KPL4_9BACI</name>
<gene>
    <name evidence="2" type="ORF">BC6307_08680</name>
</gene>
<feature type="domain" description="DUF58" evidence="1">
    <location>
        <begin position="42"/>
        <end position="246"/>
    </location>
</feature>
<dbReference type="PANTHER" id="PTHR33608:SF7">
    <property type="entry name" value="DUF58 DOMAIN-CONTAINING PROTEIN"/>
    <property type="match status" value="1"/>
</dbReference>
<organism evidence="2 3">
    <name type="scientific">Sutcliffiella cohnii</name>
    <dbReference type="NCBI Taxonomy" id="33932"/>
    <lineage>
        <taxon>Bacteria</taxon>
        <taxon>Bacillati</taxon>
        <taxon>Bacillota</taxon>
        <taxon>Bacilli</taxon>
        <taxon>Bacillales</taxon>
        <taxon>Bacillaceae</taxon>
        <taxon>Sutcliffiella</taxon>
    </lineage>
</organism>
<dbReference type="AlphaFoldDB" id="A0A223KPL4"/>
<dbReference type="Proteomes" id="UP000215224">
    <property type="component" value="Chromosome"/>
</dbReference>
<dbReference type="STRING" id="1314751.GCA_001591425_00550"/>
<accession>A0A223KPL4</accession>
<proteinExistence type="predicted"/>
<dbReference type="RefSeq" id="WP_066411779.1">
    <property type="nucleotide sequence ID" value="NZ_CP018866.1"/>
</dbReference>
<dbReference type="EMBL" id="CP018866">
    <property type="protein sequence ID" value="AST91346.1"/>
    <property type="molecule type" value="Genomic_DNA"/>
</dbReference>
<protein>
    <recommendedName>
        <fullName evidence="1">DUF58 domain-containing protein</fullName>
    </recommendedName>
</protein>
<evidence type="ECO:0000313" key="3">
    <source>
        <dbReference type="Proteomes" id="UP000215224"/>
    </source>
</evidence>
<reference evidence="2 3" key="1">
    <citation type="submission" date="2016-12" db="EMBL/GenBank/DDBJ databases">
        <title>The whole genome sequencing and assembly of Bacillus cohnii DSM 6307T strain.</title>
        <authorList>
            <person name="Lee Y.-J."/>
            <person name="Yi H."/>
            <person name="Bahn Y.-S."/>
            <person name="Kim J.F."/>
            <person name="Lee D.-W."/>
        </authorList>
    </citation>
    <scope>NUCLEOTIDE SEQUENCE [LARGE SCALE GENOMIC DNA]</scope>
    <source>
        <strain evidence="2 3">DSM 6307</strain>
    </source>
</reference>